<comment type="catalytic activity">
    <reaction evidence="15 16">
        <text>an acyl-CoA + a 1,2-diacyl-sn-glycerol = a triacyl-sn-glycerol + CoA</text>
        <dbReference type="Rhea" id="RHEA:10868"/>
        <dbReference type="ChEBI" id="CHEBI:17815"/>
        <dbReference type="ChEBI" id="CHEBI:57287"/>
        <dbReference type="ChEBI" id="CHEBI:58342"/>
        <dbReference type="ChEBI" id="CHEBI:64615"/>
        <dbReference type="EC" id="2.3.1.20"/>
    </reaction>
</comment>
<dbReference type="GO" id="GO:0006071">
    <property type="term" value="P:glycerol metabolic process"/>
    <property type="evidence" value="ECO:0007669"/>
    <property type="project" value="UniProtKB-UniRule"/>
</dbReference>
<evidence type="ECO:0000256" key="7">
    <source>
        <dbReference type="ARBA" id="ARBA00022679"/>
    </source>
</evidence>
<evidence type="ECO:0000313" key="17">
    <source>
        <dbReference type="EMBL" id="CAG8485065.1"/>
    </source>
</evidence>
<comment type="caution">
    <text evidence="16">Lacks conserved residue(s) required for the propagation of feature annotation.</text>
</comment>
<keyword evidence="14 16" id="KW-0012">Acyltransferase</keyword>
<keyword evidence="18" id="KW-1185">Reference proteome</keyword>
<evidence type="ECO:0000256" key="8">
    <source>
        <dbReference type="ARBA" id="ARBA00022692"/>
    </source>
</evidence>
<evidence type="ECO:0000256" key="12">
    <source>
        <dbReference type="ARBA" id="ARBA00023098"/>
    </source>
</evidence>
<keyword evidence="7" id="KW-0808">Transferase</keyword>
<evidence type="ECO:0000256" key="2">
    <source>
        <dbReference type="ARBA" id="ARBA00004771"/>
    </source>
</evidence>
<sequence>MERSKPRVRVAPMNVPFERRRQTAAVFIWLASLPFTLFVTRKWWTSRRIYAKTTLLEMQADLDPTKNYVFGYHPHGVISVGAWTNFATEANNCSKLFPGIKFHLLTLASNFNIPLYRDYIMAQGCASVSRQSCENILKGGPGSSIIIVVGGAGESLNAHPGHYDLTLKKRLGFIKLAIRNGASLCPIFSFGENDIWEQVPNDQGTPVWKLQKHMQKMLGFTLPLFHGRGVFNYDIGMMPHRRPIVTIVGKPIPVEQNDNPTEEEILSYQKKYIEELYDIWNKYCDVHVSQILPDPEINPEEYTSILP</sequence>
<evidence type="ECO:0000256" key="11">
    <source>
        <dbReference type="ARBA" id="ARBA00022989"/>
    </source>
</evidence>
<keyword evidence="12 16" id="KW-0443">Lipid metabolism</keyword>
<dbReference type="GO" id="GO:0004144">
    <property type="term" value="F:diacylglycerol O-acyltransferase activity"/>
    <property type="evidence" value="ECO:0007669"/>
    <property type="project" value="UniProtKB-UniRule"/>
</dbReference>
<dbReference type="GO" id="GO:0019432">
    <property type="term" value="P:triglyceride biosynthetic process"/>
    <property type="evidence" value="ECO:0007669"/>
    <property type="project" value="UniProtKB-UniRule"/>
</dbReference>
<dbReference type="SUPFAM" id="SSF69593">
    <property type="entry name" value="Glycerol-3-phosphate (1)-acyltransferase"/>
    <property type="match status" value="1"/>
</dbReference>
<protein>
    <recommendedName>
        <fullName evidence="5 16">Diacylglycerol O-acyltransferase</fullName>
        <ecNumber evidence="5 16">2.3.1.20</ecNumber>
    </recommendedName>
</protein>
<evidence type="ECO:0000256" key="3">
    <source>
        <dbReference type="ARBA" id="ARBA00005189"/>
    </source>
</evidence>
<evidence type="ECO:0000256" key="5">
    <source>
        <dbReference type="ARBA" id="ARBA00013244"/>
    </source>
</evidence>
<organism evidence="17 18">
    <name type="scientific">Ambispora leptoticha</name>
    <dbReference type="NCBI Taxonomy" id="144679"/>
    <lineage>
        <taxon>Eukaryota</taxon>
        <taxon>Fungi</taxon>
        <taxon>Fungi incertae sedis</taxon>
        <taxon>Mucoromycota</taxon>
        <taxon>Glomeromycotina</taxon>
        <taxon>Glomeromycetes</taxon>
        <taxon>Archaeosporales</taxon>
        <taxon>Ambisporaceae</taxon>
        <taxon>Ambispora</taxon>
    </lineage>
</organism>
<keyword evidence="10 16" id="KW-0256">Endoplasmic reticulum</keyword>
<comment type="caution">
    <text evidence="17">The sequence shown here is derived from an EMBL/GenBank/DDBJ whole genome shotgun (WGS) entry which is preliminary data.</text>
</comment>
<comment type="subcellular location">
    <subcellularLocation>
        <location evidence="1 16">Endoplasmic reticulum membrane</location>
        <topology evidence="1 16">Multi-pass membrane protein</topology>
    </subcellularLocation>
</comment>
<keyword evidence="11 16" id="KW-1133">Transmembrane helix</keyword>
<comment type="similarity">
    <text evidence="4 16">Belongs to the diacylglycerol acyltransferase family.</text>
</comment>
<evidence type="ECO:0000256" key="16">
    <source>
        <dbReference type="RuleBase" id="RU367023"/>
    </source>
</evidence>
<proteinExistence type="inferred from homology"/>
<gene>
    <name evidence="17" type="ORF">ALEPTO_LOCUS2690</name>
</gene>
<dbReference type="Pfam" id="PF03982">
    <property type="entry name" value="DAGAT"/>
    <property type="match status" value="1"/>
</dbReference>
<dbReference type="EC" id="2.3.1.20" evidence="5 16"/>
<dbReference type="EMBL" id="CAJVPS010000418">
    <property type="protein sequence ID" value="CAG8485065.1"/>
    <property type="molecule type" value="Genomic_DNA"/>
</dbReference>
<dbReference type="PANTHER" id="PTHR12317:SF0">
    <property type="entry name" value="ACYLTRANSFERASE"/>
    <property type="match status" value="1"/>
</dbReference>
<keyword evidence="13 16" id="KW-0472">Membrane</keyword>
<name>A0A9N8WF07_9GLOM</name>
<keyword evidence="8 16" id="KW-0812">Transmembrane</keyword>
<dbReference type="CDD" id="cd07987">
    <property type="entry name" value="LPLAT_MGAT-like"/>
    <property type="match status" value="1"/>
</dbReference>
<keyword evidence="6 16" id="KW-0444">Lipid biosynthesis</keyword>
<accession>A0A9N8WF07</accession>
<evidence type="ECO:0000256" key="13">
    <source>
        <dbReference type="ARBA" id="ARBA00023136"/>
    </source>
</evidence>
<comment type="pathway">
    <text evidence="3">Lipid metabolism.</text>
</comment>
<comment type="pathway">
    <text evidence="2 16">Glycerolipid metabolism; triacylglycerol biosynthesis.</text>
</comment>
<evidence type="ECO:0000256" key="15">
    <source>
        <dbReference type="ARBA" id="ARBA00048109"/>
    </source>
</evidence>
<dbReference type="PANTHER" id="PTHR12317">
    <property type="entry name" value="DIACYLGLYCEROL O-ACYLTRANSFERASE"/>
    <property type="match status" value="1"/>
</dbReference>
<comment type="function">
    <text evidence="16">Catalyzes the terminal and only committed step in triacylglycerol synthesis by using diacylglycerol and fatty acyl CoA as substrates.</text>
</comment>
<keyword evidence="9" id="KW-0319">Glycerol metabolism</keyword>
<evidence type="ECO:0000256" key="10">
    <source>
        <dbReference type="ARBA" id="ARBA00022824"/>
    </source>
</evidence>
<dbReference type="AlphaFoldDB" id="A0A9N8WF07"/>
<evidence type="ECO:0000256" key="14">
    <source>
        <dbReference type="ARBA" id="ARBA00023315"/>
    </source>
</evidence>
<reference evidence="17" key="1">
    <citation type="submission" date="2021-06" db="EMBL/GenBank/DDBJ databases">
        <authorList>
            <person name="Kallberg Y."/>
            <person name="Tangrot J."/>
            <person name="Rosling A."/>
        </authorList>
    </citation>
    <scope>NUCLEOTIDE SEQUENCE</scope>
    <source>
        <strain evidence="17">FL130A</strain>
    </source>
</reference>
<evidence type="ECO:0000256" key="4">
    <source>
        <dbReference type="ARBA" id="ARBA00005420"/>
    </source>
</evidence>
<evidence type="ECO:0000313" key="18">
    <source>
        <dbReference type="Proteomes" id="UP000789508"/>
    </source>
</evidence>
<evidence type="ECO:0000256" key="9">
    <source>
        <dbReference type="ARBA" id="ARBA00022798"/>
    </source>
</evidence>
<evidence type="ECO:0000256" key="1">
    <source>
        <dbReference type="ARBA" id="ARBA00004477"/>
    </source>
</evidence>
<feature type="transmembrane region" description="Helical" evidence="16">
    <location>
        <begin position="23"/>
        <end position="44"/>
    </location>
</feature>
<evidence type="ECO:0000256" key="6">
    <source>
        <dbReference type="ARBA" id="ARBA00022516"/>
    </source>
</evidence>
<dbReference type="OrthoDB" id="264532at2759"/>
<dbReference type="GO" id="GO:0005789">
    <property type="term" value="C:endoplasmic reticulum membrane"/>
    <property type="evidence" value="ECO:0007669"/>
    <property type="project" value="UniProtKB-SubCell"/>
</dbReference>
<dbReference type="Proteomes" id="UP000789508">
    <property type="component" value="Unassembled WGS sequence"/>
</dbReference>
<dbReference type="InterPro" id="IPR007130">
    <property type="entry name" value="DAGAT"/>
</dbReference>